<accession>A0A9Q9YHU4</accession>
<evidence type="ECO:0000256" key="3">
    <source>
        <dbReference type="ARBA" id="ARBA00022702"/>
    </source>
</evidence>
<dbReference type="Pfam" id="PF00758">
    <property type="entry name" value="EPO_TPO"/>
    <property type="match status" value="1"/>
</dbReference>
<dbReference type="PANTHER" id="PTHR10370:SF0">
    <property type="entry name" value="ERYTHROPOIETIN"/>
    <property type="match status" value="1"/>
</dbReference>
<protein>
    <submittedName>
        <fullName evidence="7">Erythropoietin-like</fullName>
    </submittedName>
</protein>
<feature type="compositionally biased region" description="Basic and acidic residues" evidence="6">
    <location>
        <begin position="33"/>
        <end position="52"/>
    </location>
</feature>
<dbReference type="KEGG" id="ccar:109097623"/>
<comment type="subcellular location">
    <subcellularLocation>
        <location evidence="1">Secreted</location>
    </subcellularLocation>
</comment>
<proteinExistence type="predicted"/>
<dbReference type="GO" id="GO:0005179">
    <property type="term" value="F:hormone activity"/>
    <property type="evidence" value="ECO:0007669"/>
    <property type="project" value="UniProtKB-KW"/>
</dbReference>
<keyword evidence="3" id="KW-0372">Hormone</keyword>
<organism evidence="7">
    <name type="scientific">Cyprinus carpio</name>
    <name type="common">Common carp</name>
    <dbReference type="NCBI Taxonomy" id="7962"/>
    <lineage>
        <taxon>Eukaryota</taxon>
        <taxon>Metazoa</taxon>
        <taxon>Chordata</taxon>
        <taxon>Craniata</taxon>
        <taxon>Vertebrata</taxon>
        <taxon>Euteleostomi</taxon>
        <taxon>Actinopterygii</taxon>
        <taxon>Neopterygii</taxon>
        <taxon>Teleostei</taxon>
        <taxon>Ostariophysi</taxon>
        <taxon>Cypriniformes</taxon>
        <taxon>Cyprinidae</taxon>
        <taxon>Cyprininae</taxon>
        <taxon>Cyprinus</taxon>
    </lineage>
</organism>
<dbReference type="OrthoDB" id="9892121at2759"/>
<keyword evidence="2" id="KW-0964">Secreted</keyword>
<feature type="compositionally biased region" description="Gly residues" evidence="6">
    <location>
        <begin position="1"/>
        <end position="13"/>
    </location>
</feature>
<dbReference type="InterPro" id="IPR003013">
    <property type="entry name" value="Erythroptn"/>
</dbReference>
<dbReference type="GO" id="GO:0048823">
    <property type="term" value="P:nucleate erythrocyte development"/>
    <property type="evidence" value="ECO:0007669"/>
    <property type="project" value="TreeGrafter"/>
</dbReference>
<gene>
    <name evidence="7" type="primary">LOC109097623</name>
</gene>
<feature type="region of interest" description="Disordered" evidence="6">
    <location>
        <begin position="1"/>
        <end position="56"/>
    </location>
</feature>
<evidence type="ECO:0000256" key="1">
    <source>
        <dbReference type="ARBA" id="ARBA00004613"/>
    </source>
</evidence>
<evidence type="ECO:0000313" key="7">
    <source>
        <dbReference type="RefSeq" id="XP_042620492.1"/>
    </source>
</evidence>
<dbReference type="GO" id="GO:0005615">
    <property type="term" value="C:extracellular space"/>
    <property type="evidence" value="ECO:0007669"/>
    <property type="project" value="TreeGrafter"/>
</dbReference>
<dbReference type="AlphaFoldDB" id="A0A9Q9YHU4"/>
<evidence type="ECO:0000256" key="2">
    <source>
        <dbReference type="ARBA" id="ARBA00022525"/>
    </source>
</evidence>
<dbReference type="GO" id="GO:0005128">
    <property type="term" value="F:erythropoietin receptor binding"/>
    <property type="evidence" value="ECO:0007669"/>
    <property type="project" value="InterPro"/>
</dbReference>
<dbReference type="GeneID" id="109097623"/>
<evidence type="ECO:0000256" key="4">
    <source>
        <dbReference type="ARBA" id="ARBA00022729"/>
    </source>
</evidence>
<keyword evidence="5" id="KW-1015">Disulfide bond</keyword>
<reference evidence="7" key="1">
    <citation type="submission" date="2025-08" db="UniProtKB">
        <authorList>
            <consortium name="RefSeq"/>
        </authorList>
    </citation>
    <scope>IDENTIFICATION</scope>
    <source>
        <tissue evidence="7">Muscle</tissue>
    </source>
</reference>
<evidence type="ECO:0000256" key="6">
    <source>
        <dbReference type="SAM" id="MobiDB-lite"/>
    </source>
</evidence>
<dbReference type="GO" id="GO:0005125">
    <property type="term" value="F:cytokine activity"/>
    <property type="evidence" value="ECO:0007669"/>
    <property type="project" value="TreeGrafter"/>
</dbReference>
<keyword evidence="4" id="KW-0732">Signal</keyword>
<evidence type="ECO:0000256" key="5">
    <source>
        <dbReference type="ARBA" id="ARBA00023157"/>
    </source>
</evidence>
<sequence>MGGNLGGGSGGGQTPRRGPADRNHGGRSQGGDDGGRSQGEDRSDLEQEEPSRTQDTAITAHGLVSVLIVFVWLGGKQVFPLQPICDLRVLDHFVREARDSVVIMRGSRGGCGAMKSYFVPLTSVDFAFWEHIDVQELAVEVQTGLSLLVQALSTAMKAVSNSRLANALDNNISNIHSLSQILHSLDLQHARSTVLPDDSAPASTQTQEVSSLPELLQVQSSFLRGKVRLLLSAAPACQRQNS</sequence>
<dbReference type="PANTHER" id="PTHR10370">
    <property type="entry name" value="ERYTHROPOIETIN"/>
    <property type="match status" value="1"/>
</dbReference>
<dbReference type="RefSeq" id="XP_042620492.1">
    <property type="nucleotide sequence ID" value="XM_042764558.1"/>
</dbReference>
<name>A0A9Q9YHU4_CYPCA</name>
<dbReference type="InterPro" id="IPR001323">
    <property type="entry name" value="EPO_TPO"/>
</dbReference>
<dbReference type="Proteomes" id="UP001155660">
    <property type="component" value="Chromosome A10"/>
</dbReference>